<proteinExistence type="predicted"/>
<evidence type="ECO:0000313" key="4">
    <source>
        <dbReference type="Proteomes" id="UP000001357"/>
    </source>
</evidence>
<dbReference type="InterPro" id="IPR041667">
    <property type="entry name" value="Cupin_8"/>
</dbReference>
<dbReference type="AlphaFoldDB" id="A9UW50"/>
<dbReference type="RefSeq" id="XP_001744551.1">
    <property type="nucleotide sequence ID" value="XM_001744499.1"/>
</dbReference>
<keyword evidence="1" id="KW-0732">Signal</keyword>
<organism evidence="3 4">
    <name type="scientific">Monosiga brevicollis</name>
    <name type="common">Choanoflagellate</name>
    <dbReference type="NCBI Taxonomy" id="81824"/>
    <lineage>
        <taxon>Eukaryota</taxon>
        <taxon>Choanoflagellata</taxon>
        <taxon>Craspedida</taxon>
        <taxon>Salpingoecidae</taxon>
        <taxon>Monosiga</taxon>
    </lineage>
</organism>
<dbReference type="GeneID" id="5890019"/>
<gene>
    <name evidence="3" type="ORF">MONBRDRAFT_7167</name>
</gene>
<name>A9UW50_MONBE</name>
<dbReference type="Pfam" id="PF13621">
    <property type="entry name" value="Cupin_8"/>
    <property type="match status" value="1"/>
</dbReference>
<dbReference type="PANTHER" id="PTHR12461:SF99">
    <property type="entry name" value="BIFUNCTIONAL PEPTIDASE AND (3S)-LYSYL HYDROXYLASE JMJD7"/>
    <property type="match status" value="1"/>
</dbReference>
<protein>
    <recommendedName>
        <fullName evidence="2">Cupin-like domain-containing protein</fullName>
    </recommendedName>
</protein>
<feature type="chain" id="PRO_5002742422" description="Cupin-like domain-containing protein" evidence="1">
    <location>
        <begin position="23"/>
        <end position="273"/>
    </location>
</feature>
<feature type="signal peptide" evidence="1">
    <location>
        <begin position="1"/>
        <end position="22"/>
    </location>
</feature>
<feature type="domain" description="Cupin-like" evidence="2">
    <location>
        <begin position="31"/>
        <end position="155"/>
    </location>
</feature>
<dbReference type="KEGG" id="mbr:MONBRDRAFT_7167"/>
<dbReference type="InParanoid" id="A9UW50"/>
<keyword evidence="4" id="KW-1185">Reference proteome</keyword>
<evidence type="ECO:0000259" key="2">
    <source>
        <dbReference type="Pfam" id="PF13621"/>
    </source>
</evidence>
<dbReference type="Gene3D" id="2.60.120.10">
    <property type="entry name" value="Jelly Rolls"/>
    <property type="match status" value="1"/>
</dbReference>
<dbReference type="GO" id="GO:0005737">
    <property type="term" value="C:cytoplasm"/>
    <property type="evidence" value="ECO:0000318"/>
    <property type="project" value="GO_Central"/>
</dbReference>
<dbReference type="PANTHER" id="PTHR12461">
    <property type="entry name" value="HYPOXIA-INDUCIBLE FACTOR 1 ALPHA INHIBITOR-RELATED"/>
    <property type="match status" value="1"/>
</dbReference>
<dbReference type="Proteomes" id="UP000001357">
    <property type="component" value="Unassembled WGS sequence"/>
</dbReference>
<evidence type="ECO:0000256" key="1">
    <source>
        <dbReference type="SAM" id="SignalP"/>
    </source>
</evidence>
<evidence type="ECO:0000313" key="3">
    <source>
        <dbReference type="EMBL" id="EDQ90500.1"/>
    </source>
</evidence>
<dbReference type="EMBL" id="CH991547">
    <property type="protein sequence ID" value="EDQ90500.1"/>
    <property type="molecule type" value="Genomic_DNA"/>
</dbReference>
<dbReference type="SUPFAM" id="SSF51197">
    <property type="entry name" value="Clavaminate synthase-like"/>
    <property type="match status" value="1"/>
</dbReference>
<dbReference type="InterPro" id="IPR014710">
    <property type="entry name" value="RmlC-like_jellyroll"/>
</dbReference>
<dbReference type="GO" id="GO:0004175">
    <property type="term" value="F:endopeptidase activity"/>
    <property type="evidence" value="ECO:0000318"/>
    <property type="project" value="GO_Central"/>
</dbReference>
<reference evidence="3 4" key="1">
    <citation type="journal article" date="2008" name="Nature">
        <title>The genome of the choanoflagellate Monosiga brevicollis and the origin of metazoans.</title>
        <authorList>
            <consortium name="JGI Sequencing"/>
            <person name="King N."/>
            <person name="Westbrook M.J."/>
            <person name="Young S.L."/>
            <person name="Kuo A."/>
            <person name="Abedin M."/>
            <person name="Chapman J."/>
            <person name="Fairclough S."/>
            <person name="Hellsten U."/>
            <person name="Isogai Y."/>
            <person name="Letunic I."/>
            <person name="Marr M."/>
            <person name="Pincus D."/>
            <person name="Putnam N."/>
            <person name="Rokas A."/>
            <person name="Wright K.J."/>
            <person name="Zuzow R."/>
            <person name="Dirks W."/>
            <person name="Good M."/>
            <person name="Goodstein D."/>
            <person name="Lemons D."/>
            <person name="Li W."/>
            <person name="Lyons J.B."/>
            <person name="Morris A."/>
            <person name="Nichols S."/>
            <person name="Richter D.J."/>
            <person name="Salamov A."/>
            <person name="Bork P."/>
            <person name="Lim W.A."/>
            <person name="Manning G."/>
            <person name="Miller W.T."/>
            <person name="McGinnis W."/>
            <person name="Shapiro H."/>
            <person name="Tjian R."/>
            <person name="Grigoriev I.V."/>
            <person name="Rokhsar D."/>
        </authorList>
    </citation>
    <scope>NUCLEOTIDE SEQUENCE [LARGE SCALE GENOMIC DNA]</scope>
    <source>
        <strain evidence="4">MX1 / ATCC 50154</strain>
    </source>
</reference>
<dbReference type="GO" id="GO:0016706">
    <property type="term" value="F:2-oxoglutarate-dependent dioxygenase activity"/>
    <property type="evidence" value="ECO:0000318"/>
    <property type="project" value="GO_Central"/>
</dbReference>
<sequence length="273" mass="30765">MASRSWLLLLVVAWGATGPALAGHVADDEHVLTMTFAKFVALAYLVDELQRDDASTFIYASGPAHELLAANDAQRLNATLRATWPEAFLDVEDRVQANVWIGSAGVVADTHYDTSDNFYQVLHGRKTFYLNPPRQLAEAYLFPTLHPNYRQSSMMCTFVPRRTSFIFKQAMPCISRRTGCTASGRRLATHAALCAGDGRCQLTSSDAQNIKKQAREIAHIFHGMHIEVARLHFHNYLEQLLRMLYGDTAVGWVLYACEARMMQFWRTALHDEL</sequence>
<accession>A9UW50</accession>